<dbReference type="Proteomes" id="UP000010475">
    <property type="component" value="Chromosome"/>
</dbReference>
<reference evidence="1 2" key="1">
    <citation type="submission" date="2012-06" db="EMBL/GenBank/DDBJ databases">
        <title>Finished chromosome of genome of Cylindrospermum stagnale PCC 7417.</title>
        <authorList>
            <consortium name="US DOE Joint Genome Institute"/>
            <person name="Gugger M."/>
            <person name="Coursin T."/>
            <person name="Rippka R."/>
            <person name="Tandeau De Marsac N."/>
            <person name="Huntemann M."/>
            <person name="Wei C.-L."/>
            <person name="Han J."/>
            <person name="Detter J.C."/>
            <person name="Han C."/>
            <person name="Tapia R."/>
            <person name="Chen A."/>
            <person name="Kyrpides N."/>
            <person name="Mavromatis K."/>
            <person name="Markowitz V."/>
            <person name="Szeto E."/>
            <person name="Ivanova N."/>
            <person name="Pagani I."/>
            <person name="Pati A."/>
            <person name="Goodwin L."/>
            <person name="Nordberg H.P."/>
            <person name="Cantor M.N."/>
            <person name="Hua S.X."/>
            <person name="Woyke T."/>
            <person name="Kerfeld C.A."/>
        </authorList>
    </citation>
    <scope>NUCLEOTIDE SEQUENCE [LARGE SCALE GENOMIC DNA]</scope>
    <source>
        <strain evidence="1 2">PCC 7417</strain>
    </source>
</reference>
<proteinExistence type="predicted"/>
<gene>
    <name evidence="1" type="ORF">Cylst_2083</name>
</gene>
<dbReference type="HOGENOM" id="CLU_2786955_0_0_3"/>
<dbReference type="STRING" id="56107.Cylst_2083"/>
<dbReference type="EMBL" id="CP003642">
    <property type="protein sequence ID" value="AFZ24322.1"/>
    <property type="molecule type" value="Genomic_DNA"/>
</dbReference>
<dbReference type="KEGG" id="csg:Cylst_2083"/>
<accession>K9WXT0</accession>
<dbReference type="AlphaFoldDB" id="K9WXT0"/>
<protein>
    <submittedName>
        <fullName evidence="1">Uncharacterized protein</fullName>
    </submittedName>
</protein>
<keyword evidence="2" id="KW-1185">Reference proteome</keyword>
<organism evidence="1 2">
    <name type="scientific">Cylindrospermum stagnale PCC 7417</name>
    <dbReference type="NCBI Taxonomy" id="56107"/>
    <lineage>
        <taxon>Bacteria</taxon>
        <taxon>Bacillati</taxon>
        <taxon>Cyanobacteriota</taxon>
        <taxon>Cyanophyceae</taxon>
        <taxon>Nostocales</taxon>
        <taxon>Nostocaceae</taxon>
        <taxon>Cylindrospermum</taxon>
    </lineage>
</organism>
<evidence type="ECO:0000313" key="1">
    <source>
        <dbReference type="EMBL" id="AFZ24322.1"/>
    </source>
</evidence>
<evidence type="ECO:0000313" key="2">
    <source>
        <dbReference type="Proteomes" id="UP000010475"/>
    </source>
</evidence>
<sequence length="68" mass="7432">MNYPSLNEVGMGFYNHPSRVGFVSRENSDVPQATAEDTSALGLPNSLSVKIRVGRSFDGALQNYMKPL</sequence>
<name>K9WXT0_9NOST</name>